<accession>A0A6J5MQ83</accession>
<dbReference type="EMBL" id="LR796507">
    <property type="protein sequence ID" value="CAB4148838.1"/>
    <property type="molecule type" value="Genomic_DNA"/>
</dbReference>
<proteinExistence type="predicted"/>
<gene>
    <name evidence="1" type="ORF">UFOVP525_27</name>
</gene>
<organism evidence="1">
    <name type="scientific">uncultured Caudovirales phage</name>
    <dbReference type="NCBI Taxonomy" id="2100421"/>
    <lineage>
        <taxon>Viruses</taxon>
        <taxon>Duplodnaviria</taxon>
        <taxon>Heunggongvirae</taxon>
        <taxon>Uroviricota</taxon>
        <taxon>Caudoviricetes</taxon>
        <taxon>Peduoviridae</taxon>
        <taxon>Maltschvirus</taxon>
        <taxon>Maltschvirus maltsch</taxon>
    </lineage>
</organism>
<sequence>MSQVILTTIYNKLIADVSGGTVYALVSGKIYQLEGPQGAVMPLLVYAISNEDTTTFMTSATQSMHTLDCVFTFYFKPDSSVVTAMAAEAALFLLLHKASMTPSSVTYSTVESICTSRGVPTINVDSITIETTYRIFATKQT</sequence>
<protein>
    <submittedName>
        <fullName evidence="1">Uncharacterized protein</fullName>
    </submittedName>
</protein>
<name>A0A6J5MQ83_9CAUD</name>
<evidence type="ECO:0000313" key="1">
    <source>
        <dbReference type="EMBL" id="CAB4148838.1"/>
    </source>
</evidence>
<reference evidence="1" key="1">
    <citation type="submission" date="2020-04" db="EMBL/GenBank/DDBJ databases">
        <authorList>
            <person name="Chiriac C."/>
            <person name="Salcher M."/>
            <person name="Ghai R."/>
            <person name="Kavagutti S V."/>
        </authorList>
    </citation>
    <scope>NUCLEOTIDE SEQUENCE</scope>
</reference>